<dbReference type="Pfam" id="PF07681">
    <property type="entry name" value="DoxX"/>
    <property type="match status" value="1"/>
</dbReference>
<keyword evidence="4 7" id="KW-0812">Transmembrane</keyword>
<feature type="transmembrane region" description="Helical" evidence="7">
    <location>
        <begin position="113"/>
        <end position="135"/>
    </location>
</feature>
<dbReference type="Proteomes" id="UP001228643">
    <property type="component" value="Unassembled WGS sequence"/>
</dbReference>
<keyword evidence="5 7" id="KW-1133">Transmembrane helix</keyword>
<feature type="transmembrane region" description="Helical" evidence="7">
    <location>
        <begin position="83"/>
        <end position="101"/>
    </location>
</feature>
<feature type="transmembrane region" description="Helical" evidence="7">
    <location>
        <begin position="52"/>
        <end position="76"/>
    </location>
</feature>
<reference evidence="8 9" key="1">
    <citation type="submission" date="2023-04" db="EMBL/GenBank/DDBJ databases">
        <title>Two novel species of Flavobacterium.</title>
        <authorList>
            <person name="Liu Q."/>
            <person name="Xin Y.-H."/>
        </authorList>
    </citation>
    <scope>NUCLEOTIDE SEQUENCE [LARGE SCALE GENOMIC DNA]</scope>
    <source>
        <strain evidence="8 9">LB2P87</strain>
    </source>
</reference>
<evidence type="ECO:0000256" key="1">
    <source>
        <dbReference type="ARBA" id="ARBA00004651"/>
    </source>
</evidence>
<dbReference type="GO" id="GO:0005886">
    <property type="term" value="C:plasma membrane"/>
    <property type="evidence" value="ECO:0007669"/>
    <property type="project" value="UniProtKB-SubCell"/>
</dbReference>
<proteinExistence type="inferred from homology"/>
<dbReference type="InterPro" id="IPR051907">
    <property type="entry name" value="DoxX-like_oxidoreductase"/>
</dbReference>
<sequence>MIQKLFSPSSWSANATDWASLILRLTLGLLMLSHGIPKLMKLLNGTMEFGDPIGIGVPASLTLTVFAEVFCSILIIIGFWTRLALIPLIITMAVAVFIVHINDDLGTMESALMYLLSYTALFLLGSGIYSMDAVLKRKAI</sequence>
<evidence type="ECO:0000256" key="4">
    <source>
        <dbReference type="ARBA" id="ARBA00022692"/>
    </source>
</evidence>
<dbReference type="PANTHER" id="PTHR33452">
    <property type="entry name" value="OXIDOREDUCTASE CATD-RELATED"/>
    <property type="match status" value="1"/>
</dbReference>
<comment type="caution">
    <text evidence="8">The sequence shown here is derived from an EMBL/GenBank/DDBJ whole genome shotgun (WGS) entry which is preliminary data.</text>
</comment>
<comment type="similarity">
    <text evidence="2">Belongs to the DoxX family.</text>
</comment>
<accession>A0AAW6TNG4</accession>
<keyword evidence="9" id="KW-1185">Reference proteome</keyword>
<evidence type="ECO:0000256" key="2">
    <source>
        <dbReference type="ARBA" id="ARBA00006679"/>
    </source>
</evidence>
<dbReference type="PANTHER" id="PTHR33452:SF1">
    <property type="entry name" value="INNER MEMBRANE PROTEIN YPHA-RELATED"/>
    <property type="match status" value="1"/>
</dbReference>
<organism evidence="8 9">
    <name type="scientific">Flavobacterium yafengii</name>
    <dbReference type="NCBI Taxonomy" id="3041253"/>
    <lineage>
        <taxon>Bacteria</taxon>
        <taxon>Pseudomonadati</taxon>
        <taxon>Bacteroidota</taxon>
        <taxon>Flavobacteriia</taxon>
        <taxon>Flavobacteriales</taxon>
        <taxon>Flavobacteriaceae</taxon>
        <taxon>Flavobacterium</taxon>
    </lineage>
</organism>
<keyword evidence="6 7" id="KW-0472">Membrane</keyword>
<evidence type="ECO:0000256" key="7">
    <source>
        <dbReference type="SAM" id="Phobius"/>
    </source>
</evidence>
<gene>
    <name evidence="8" type="ORF">QLS97_15865</name>
</gene>
<dbReference type="InterPro" id="IPR032808">
    <property type="entry name" value="DoxX"/>
</dbReference>
<evidence type="ECO:0000256" key="5">
    <source>
        <dbReference type="ARBA" id="ARBA00022989"/>
    </source>
</evidence>
<evidence type="ECO:0000313" key="8">
    <source>
        <dbReference type="EMBL" id="MDI5951131.1"/>
    </source>
</evidence>
<evidence type="ECO:0000256" key="6">
    <source>
        <dbReference type="ARBA" id="ARBA00023136"/>
    </source>
</evidence>
<evidence type="ECO:0000256" key="3">
    <source>
        <dbReference type="ARBA" id="ARBA00022475"/>
    </source>
</evidence>
<comment type="subcellular location">
    <subcellularLocation>
        <location evidence="1">Cell membrane</location>
        <topology evidence="1">Multi-pass membrane protein</topology>
    </subcellularLocation>
</comment>
<evidence type="ECO:0000313" key="9">
    <source>
        <dbReference type="Proteomes" id="UP001228643"/>
    </source>
</evidence>
<feature type="transmembrane region" description="Helical" evidence="7">
    <location>
        <begin position="21"/>
        <end position="40"/>
    </location>
</feature>
<name>A0AAW6TNG4_9FLAO</name>
<dbReference type="EMBL" id="JASCRY010000006">
    <property type="protein sequence ID" value="MDI5951131.1"/>
    <property type="molecule type" value="Genomic_DNA"/>
</dbReference>
<keyword evidence="3" id="KW-1003">Cell membrane</keyword>
<dbReference type="AlphaFoldDB" id="A0AAW6TNG4"/>
<protein>
    <submittedName>
        <fullName evidence="8">DoxX family protein</fullName>
    </submittedName>
</protein>
<dbReference type="RefSeq" id="WP_282718032.1">
    <property type="nucleotide sequence ID" value="NZ_JASCRY010000006.1"/>
</dbReference>